<gene>
    <name evidence="1" type="ORF">GGQ63_001130</name>
</gene>
<name>A0A7W9CUD3_9HYPH</name>
<dbReference type="Proteomes" id="UP000523821">
    <property type="component" value="Unassembled WGS sequence"/>
</dbReference>
<proteinExistence type="predicted"/>
<dbReference type="EMBL" id="JACHOO010000002">
    <property type="protein sequence ID" value="MBB5752078.1"/>
    <property type="molecule type" value="Genomic_DNA"/>
</dbReference>
<dbReference type="AlphaFoldDB" id="A0A7W9CUD3"/>
<accession>A0A7W9CUD3</accession>
<organism evidence="1 2">
    <name type="scientific">Prosthecomicrobium pneumaticum</name>
    <dbReference type="NCBI Taxonomy" id="81895"/>
    <lineage>
        <taxon>Bacteria</taxon>
        <taxon>Pseudomonadati</taxon>
        <taxon>Pseudomonadota</taxon>
        <taxon>Alphaproteobacteria</taxon>
        <taxon>Hyphomicrobiales</taxon>
        <taxon>Kaistiaceae</taxon>
        <taxon>Prosthecomicrobium</taxon>
    </lineage>
</organism>
<evidence type="ECO:0000313" key="1">
    <source>
        <dbReference type="EMBL" id="MBB5752078.1"/>
    </source>
</evidence>
<dbReference type="RefSeq" id="WP_183853408.1">
    <property type="nucleotide sequence ID" value="NZ_JACHOO010000002.1"/>
</dbReference>
<reference evidence="1 2" key="1">
    <citation type="submission" date="2020-08" db="EMBL/GenBank/DDBJ databases">
        <title>Genomic Encyclopedia of Type Strains, Phase IV (KMG-IV): sequencing the most valuable type-strain genomes for metagenomic binning, comparative biology and taxonomic classification.</title>
        <authorList>
            <person name="Goeker M."/>
        </authorList>
    </citation>
    <scope>NUCLEOTIDE SEQUENCE [LARGE SCALE GENOMIC DNA]</scope>
    <source>
        <strain evidence="1 2">DSM 16268</strain>
    </source>
</reference>
<keyword evidence="2" id="KW-1185">Reference proteome</keyword>
<evidence type="ECO:0000313" key="2">
    <source>
        <dbReference type="Proteomes" id="UP000523821"/>
    </source>
</evidence>
<sequence length="313" mass="33938">MPRSEDIAQAWNEAIERLGIQPVYPPTEDFYVGDLWAVVESSEKDVGLLRKSVWLGRLDLRPHILETAASRPVFTETKFDGNGAVTLAQERFEEPPGPAQDRIGVRLIAFPGITMRRTERAETALGSLFGASRVSETQEEITVPVAETYGAPSGKAAGALVAWCADAANAILCTDAYARRVFAYAVDPRVLATEKDEATLEEHYIVKLNLQLVTRVYMTRALATRRVVEGERGPGVALPVPGAAAAPPDAPAAGGAGTVQTASLRYNAGDRTDLHLEKTFQRPLVFGYRAVTFPLEPSTPVQSREPVKPEGSR</sequence>
<protein>
    <submittedName>
        <fullName evidence="1">Uncharacterized protein</fullName>
    </submittedName>
</protein>
<comment type="caution">
    <text evidence="1">The sequence shown here is derived from an EMBL/GenBank/DDBJ whole genome shotgun (WGS) entry which is preliminary data.</text>
</comment>